<comment type="subcellular location">
    <subcellularLocation>
        <location evidence="1 9">Nucleus</location>
    </subcellularLocation>
</comment>
<dbReference type="Gene3D" id="1.10.10.10">
    <property type="entry name" value="Winged helix-like DNA-binding domain superfamily/Winged helix DNA-binding domain"/>
    <property type="match status" value="2"/>
</dbReference>
<dbReference type="FunFam" id="1.10.10.10:FF:000295">
    <property type="entry name" value="E2F transcription factor-like E2FE"/>
    <property type="match status" value="1"/>
</dbReference>
<evidence type="ECO:0000256" key="4">
    <source>
        <dbReference type="ARBA" id="ARBA00023015"/>
    </source>
</evidence>
<dbReference type="EMBL" id="JAAIUW010000008">
    <property type="protein sequence ID" value="KAF7819645.1"/>
    <property type="molecule type" value="Genomic_DNA"/>
</dbReference>
<feature type="region of interest" description="Disordered" evidence="10">
    <location>
        <begin position="279"/>
        <end position="306"/>
    </location>
</feature>
<evidence type="ECO:0000313" key="13">
    <source>
        <dbReference type="Proteomes" id="UP000634136"/>
    </source>
</evidence>
<dbReference type="InterPro" id="IPR036388">
    <property type="entry name" value="WH-like_DNA-bd_sf"/>
</dbReference>
<name>A0A834TD76_9FABA</name>
<dbReference type="InterPro" id="IPR003316">
    <property type="entry name" value="E2F_WHTH_DNA-bd_dom"/>
</dbReference>
<dbReference type="AlphaFoldDB" id="A0A834TD76"/>
<feature type="domain" description="E2F/DP family winged-helix DNA-binding" evidence="11">
    <location>
        <begin position="309"/>
        <end position="389"/>
    </location>
</feature>
<dbReference type="GO" id="GO:0000981">
    <property type="term" value="F:DNA-binding transcription factor activity, RNA polymerase II-specific"/>
    <property type="evidence" value="ECO:0007669"/>
    <property type="project" value="TreeGrafter"/>
</dbReference>
<evidence type="ECO:0000256" key="10">
    <source>
        <dbReference type="SAM" id="MobiDB-lite"/>
    </source>
</evidence>
<evidence type="ECO:0000256" key="1">
    <source>
        <dbReference type="ARBA" id="ARBA00004123"/>
    </source>
</evidence>
<accession>A0A834TD76</accession>
<dbReference type="InterPro" id="IPR015633">
    <property type="entry name" value="E2F"/>
</dbReference>
<evidence type="ECO:0000256" key="5">
    <source>
        <dbReference type="ARBA" id="ARBA00023125"/>
    </source>
</evidence>
<keyword evidence="5 9" id="KW-0238">DNA-binding</keyword>
<dbReference type="PANTHER" id="PTHR12081">
    <property type="entry name" value="TRANSCRIPTION FACTOR E2F"/>
    <property type="match status" value="1"/>
</dbReference>
<proteinExistence type="inferred from homology"/>
<dbReference type="FunFam" id="1.10.10.10:FF:000073">
    <property type="entry name" value="E2F transcription factor 8"/>
    <property type="match status" value="1"/>
</dbReference>
<dbReference type="OrthoDB" id="5318at2759"/>
<dbReference type="InterPro" id="IPR036390">
    <property type="entry name" value="WH_DNA-bd_sf"/>
</dbReference>
<comment type="caution">
    <text evidence="12">The sequence shown here is derived from an EMBL/GenBank/DDBJ whole genome shotgun (WGS) entry which is preliminary data.</text>
</comment>
<keyword evidence="7 9" id="KW-0539">Nucleus</keyword>
<dbReference type="SUPFAM" id="SSF46785">
    <property type="entry name" value="Winged helix' DNA-binding domain"/>
    <property type="match status" value="2"/>
</dbReference>
<keyword evidence="3" id="KW-0678">Repressor</keyword>
<organism evidence="12 13">
    <name type="scientific">Senna tora</name>
    <dbReference type="NCBI Taxonomy" id="362788"/>
    <lineage>
        <taxon>Eukaryota</taxon>
        <taxon>Viridiplantae</taxon>
        <taxon>Streptophyta</taxon>
        <taxon>Embryophyta</taxon>
        <taxon>Tracheophyta</taxon>
        <taxon>Spermatophyta</taxon>
        <taxon>Magnoliopsida</taxon>
        <taxon>eudicotyledons</taxon>
        <taxon>Gunneridae</taxon>
        <taxon>Pentapetalae</taxon>
        <taxon>rosids</taxon>
        <taxon>fabids</taxon>
        <taxon>Fabales</taxon>
        <taxon>Fabaceae</taxon>
        <taxon>Caesalpinioideae</taxon>
        <taxon>Cassia clade</taxon>
        <taxon>Senna</taxon>
    </lineage>
</organism>
<dbReference type="GO" id="GO:0090575">
    <property type="term" value="C:RNA polymerase II transcription regulator complex"/>
    <property type="evidence" value="ECO:0007669"/>
    <property type="project" value="TreeGrafter"/>
</dbReference>
<keyword evidence="6 9" id="KW-0804">Transcription</keyword>
<reference evidence="12" key="1">
    <citation type="submission" date="2020-09" db="EMBL/GenBank/DDBJ databases">
        <title>Genome-Enabled Discovery of Anthraquinone Biosynthesis in Senna tora.</title>
        <authorList>
            <person name="Kang S.-H."/>
            <person name="Pandey R.P."/>
            <person name="Lee C.-M."/>
            <person name="Sim J.-S."/>
            <person name="Jeong J.-T."/>
            <person name="Choi B.-S."/>
            <person name="Jung M."/>
            <person name="Ginzburg D."/>
            <person name="Zhao K."/>
            <person name="Won S.Y."/>
            <person name="Oh T.-J."/>
            <person name="Yu Y."/>
            <person name="Kim N.-H."/>
            <person name="Lee O.R."/>
            <person name="Lee T.-H."/>
            <person name="Bashyal P."/>
            <person name="Kim T.-S."/>
            <person name="Lee W.-H."/>
            <person name="Kawkins C."/>
            <person name="Kim C.-K."/>
            <person name="Kim J.S."/>
            <person name="Ahn B.O."/>
            <person name="Rhee S.Y."/>
            <person name="Sohng J.K."/>
        </authorList>
    </citation>
    <scope>NUCLEOTIDE SEQUENCE</scope>
    <source>
        <tissue evidence="12">Leaf</tissue>
    </source>
</reference>
<dbReference type="GO" id="GO:0000978">
    <property type="term" value="F:RNA polymerase II cis-regulatory region sequence-specific DNA binding"/>
    <property type="evidence" value="ECO:0007669"/>
    <property type="project" value="InterPro"/>
</dbReference>
<protein>
    <submittedName>
        <fullName evidence="12">E2F transcription factor-like E2FF</fullName>
    </submittedName>
</protein>
<keyword evidence="8" id="KW-0131">Cell cycle</keyword>
<keyword evidence="4 9" id="KW-0805">Transcription regulation</keyword>
<feature type="region of interest" description="Disordered" evidence="10">
    <location>
        <begin position="456"/>
        <end position="482"/>
    </location>
</feature>
<dbReference type="Proteomes" id="UP000634136">
    <property type="component" value="Unassembled WGS sequence"/>
</dbReference>
<feature type="region of interest" description="Disordered" evidence="10">
    <location>
        <begin position="132"/>
        <end position="160"/>
    </location>
</feature>
<evidence type="ECO:0000259" key="11">
    <source>
        <dbReference type="SMART" id="SM01372"/>
    </source>
</evidence>
<dbReference type="Pfam" id="PF02319">
    <property type="entry name" value="WHD_E2F_TDP"/>
    <property type="match status" value="2"/>
</dbReference>
<feature type="compositionally biased region" description="Basic and acidic residues" evidence="10">
    <location>
        <begin position="132"/>
        <end position="143"/>
    </location>
</feature>
<evidence type="ECO:0000256" key="2">
    <source>
        <dbReference type="ARBA" id="ARBA00010940"/>
    </source>
</evidence>
<feature type="compositionally biased region" description="Basic and acidic residues" evidence="10">
    <location>
        <begin position="150"/>
        <end position="160"/>
    </location>
</feature>
<comment type="similarity">
    <text evidence="2 9">Belongs to the E2F/DP family.</text>
</comment>
<evidence type="ECO:0000256" key="3">
    <source>
        <dbReference type="ARBA" id="ARBA00022491"/>
    </source>
</evidence>
<evidence type="ECO:0000256" key="6">
    <source>
        <dbReference type="ARBA" id="ARBA00023163"/>
    </source>
</evidence>
<evidence type="ECO:0000256" key="9">
    <source>
        <dbReference type="RuleBase" id="RU003796"/>
    </source>
</evidence>
<evidence type="ECO:0000256" key="7">
    <source>
        <dbReference type="ARBA" id="ARBA00023242"/>
    </source>
</evidence>
<dbReference type="SMART" id="SM01372">
    <property type="entry name" value="E2F_TDP"/>
    <property type="match status" value="2"/>
</dbReference>
<dbReference type="PANTHER" id="PTHR12081:SF7">
    <property type="entry name" value="TRANSCRIPTION FACTOR EFL-3"/>
    <property type="match status" value="1"/>
</dbReference>
<keyword evidence="13" id="KW-1185">Reference proteome</keyword>
<feature type="domain" description="E2F/DP family winged-helix DNA-binding" evidence="11">
    <location>
        <begin position="187"/>
        <end position="252"/>
    </location>
</feature>
<evidence type="ECO:0000256" key="8">
    <source>
        <dbReference type="ARBA" id="ARBA00023306"/>
    </source>
</evidence>
<evidence type="ECO:0000313" key="12">
    <source>
        <dbReference type="EMBL" id="KAF7819645.1"/>
    </source>
</evidence>
<gene>
    <name evidence="12" type="ORF">G2W53_025100</name>
</gene>
<sequence length="533" mass="60256">MNHNILANEKPAANIGKKRFHLGKCFNNGIKYMTSLQFIVLFHSILPTGVIMGMGHHENLQFLGIPLVPFIRNIPSLRPRSTFHIQKLNLIIQVLGRDVNTSRQDRVIPEISQCRFPVNVLPIARCAGFEVRSDGPGDSKPKENEEEYEEGKQEADREEISKEEILDSDMSSSLPHQSESTPQIYCRKDKSLGLLCSNFLKLYNHDGVGMIGLDDAAARLGVQRRRMYDVVNILESVGIVARKAKNQYSWKGFGEIPRALNVLKEESLREKFDAAYRSSADASKNKENGGLESDSEDNPLTSSKTDSCRRDKSLALLTEKFIKLFLCSDVDVILLEDAAKNMPGDAQNSTALRTKVRRLYDIANVLSSINLIEKTNHPENRKTAYRWLGGKASRGSEDTLHQRASKKRVFGAEITNSSLKRSRTDPLMDSQLHNENKPVYENQVGSENVNMGKTLEHPPKSNSKAIDFGPFAPSKLRRDDPEHRPMRQVHDMENMISKHRPEYHNQALSELFGHYVDAWKSWYVEAGAQQQTS</sequence>